<keyword evidence="7 9" id="KW-0408">Iron</keyword>
<comment type="subcellular location">
    <subcellularLocation>
        <location evidence="2">Nucleus</location>
    </subcellularLocation>
</comment>
<protein>
    <recommendedName>
        <fullName evidence="10">Fe2OG dioxygenase domain-containing protein</fullName>
    </recommendedName>
</protein>
<feature type="domain" description="Fe2OG dioxygenase" evidence="10">
    <location>
        <begin position="166"/>
        <end position="273"/>
    </location>
</feature>
<dbReference type="CTD" id="9938105"/>
<evidence type="ECO:0000313" key="11">
    <source>
        <dbReference type="EMBL" id="EFO27748.1"/>
    </source>
</evidence>
<organism evidence="11">
    <name type="scientific">Loa loa</name>
    <name type="common">Eye worm</name>
    <name type="synonym">Filaria loa</name>
    <dbReference type="NCBI Taxonomy" id="7209"/>
    <lineage>
        <taxon>Eukaryota</taxon>
        <taxon>Metazoa</taxon>
        <taxon>Ecdysozoa</taxon>
        <taxon>Nematoda</taxon>
        <taxon>Chromadorea</taxon>
        <taxon>Rhabditida</taxon>
        <taxon>Spirurina</taxon>
        <taxon>Spiruromorpha</taxon>
        <taxon>Filarioidea</taxon>
        <taxon>Onchocercidae</taxon>
        <taxon>Loa</taxon>
    </lineage>
</organism>
<accession>A0A1S0UCN0</accession>
<keyword evidence="4 9" id="KW-0479">Metal-binding</keyword>
<sequence length="322" mass="36253">MGGVETFCCCNQETNLEKRDAKHRCNNVTCMWSSSSSNRFVVKKAPPTIRYIPNFITEEEEKFLLSKVYSVPKPKWQQLLNRRLQNWGGIVSKEVLIPDGAIPSVHFSAFIGIVGVLDCGLKKNSLHMWWIVSGHSPILTVPKIPWLNSVIDKLMTLGDTFPPNRRPNHVLINEYLPGQGIMAHTDGPAFYPMVTTISLGSDTIIDYYKPIDPERNNVKQKRYVGSVLLERRSLILVSDDAYTKYLHEIADRTFDVITSDIFNLESTNKRIGKVVTRDLRLGVCFPEKQKTSGGEKMSGHFENSVGVARLMVLVMVNGSIAP</sequence>
<evidence type="ECO:0000256" key="9">
    <source>
        <dbReference type="RuleBase" id="RU003682"/>
    </source>
</evidence>
<name>A0A1S0UCN0_LOALO</name>
<keyword evidence="6 9" id="KW-0560">Oxidoreductase</keyword>
<dbReference type="GeneID" id="9938105"/>
<dbReference type="Gene3D" id="2.60.120.590">
    <property type="entry name" value="Alpha-ketoglutarate-dependent dioxygenase AlkB-like"/>
    <property type="match status" value="1"/>
</dbReference>
<dbReference type="InParanoid" id="A0A1S0UCN0"/>
<comment type="similarity">
    <text evidence="9">Belongs to the iron/ascorbate-dependent oxidoreductase family.</text>
</comment>
<dbReference type="FunCoup" id="A0A1S0UCN0">
    <property type="interactions" value="1065"/>
</dbReference>
<dbReference type="PANTHER" id="PTHR46030">
    <property type="entry name" value="ALPHA-KETOGLUTARATE-DEPENDENT DIOXYGENASE ALKB HOMOLOG 6"/>
    <property type="match status" value="1"/>
</dbReference>
<dbReference type="GO" id="GO:0046872">
    <property type="term" value="F:metal ion binding"/>
    <property type="evidence" value="ECO:0007669"/>
    <property type="project" value="UniProtKB-KW"/>
</dbReference>
<evidence type="ECO:0000256" key="3">
    <source>
        <dbReference type="ARBA" id="ARBA00007879"/>
    </source>
</evidence>
<dbReference type="InterPro" id="IPR032862">
    <property type="entry name" value="ALKBH6"/>
</dbReference>
<evidence type="ECO:0000256" key="6">
    <source>
        <dbReference type="ARBA" id="ARBA00023002"/>
    </source>
</evidence>
<keyword evidence="8" id="KW-0539">Nucleus</keyword>
<comment type="similarity">
    <text evidence="3">Belongs to the alkB family.</text>
</comment>
<evidence type="ECO:0000256" key="4">
    <source>
        <dbReference type="ARBA" id="ARBA00022723"/>
    </source>
</evidence>
<dbReference type="PANTHER" id="PTHR46030:SF1">
    <property type="entry name" value="ALPHA-KETOGLUTARATE-DEPENDENT DIOXYGENASE ALKB HOMOLOG 6"/>
    <property type="match status" value="1"/>
</dbReference>
<dbReference type="SUPFAM" id="SSF51197">
    <property type="entry name" value="Clavaminate synthase-like"/>
    <property type="match status" value="1"/>
</dbReference>
<proteinExistence type="inferred from homology"/>
<comment type="cofactor">
    <cofactor evidence="1">
        <name>Fe(2+)</name>
        <dbReference type="ChEBI" id="CHEBI:29033"/>
    </cofactor>
</comment>
<dbReference type="InterPro" id="IPR005123">
    <property type="entry name" value="Oxoglu/Fe-dep_dioxygenase_dom"/>
</dbReference>
<dbReference type="GO" id="GO:0005634">
    <property type="term" value="C:nucleus"/>
    <property type="evidence" value="ECO:0007669"/>
    <property type="project" value="UniProtKB-SubCell"/>
</dbReference>
<reference evidence="11" key="1">
    <citation type="submission" date="2012-04" db="EMBL/GenBank/DDBJ databases">
        <title>The Genome Sequence of Loa loa.</title>
        <authorList>
            <consortium name="The Broad Institute Genome Sequencing Platform"/>
            <consortium name="Broad Institute Genome Sequencing Center for Infectious Disease"/>
            <person name="Nutman T.B."/>
            <person name="Fink D.L."/>
            <person name="Russ C."/>
            <person name="Young S."/>
            <person name="Zeng Q."/>
            <person name="Gargeya S."/>
            <person name="Alvarado L."/>
            <person name="Berlin A."/>
            <person name="Chapman S.B."/>
            <person name="Chen Z."/>
            <person name="Freedman E."/>
            <person name="Gellesch M."/>
            <person name="Goldberg J."/>
            <person name="Griggs A."/>
            <person name="Gujja S."/>
            <person name="Heilman E.R."/>
            <person name="Heiman D."/>
            <person name="Howarth C."/>
            <person name="Mehta T."/>
            <person name="Neiman D."/>
            <person name="Pearson M."/>
            <person name="Roberts A."/>
            <person name="Saif S."/>
            <person name="Shea T."/>
            <person name="Shenoy N."/>
            <person name="Sisk P."/>
            <person name="Stolte C."/>
            <person name="Sykes S."/>
            <person name="White J."/>
            <person name="Yandava C."/>
            <person name="Haas B."/>
            <person name="Henn M.R."/>
            <person name="Nusbaum C."/>
            <person name="Birren B."/>
        </authorList>
    </citation>
    <scope>NUCLEOTIDE SEQUENCE [LARGE SCALE GENOMIC DNA]</scope>
</reference>
<dbReference type="GO" id="GO:0051213">
    <property type="term" value="F:dioxygenase activity"/>
    <property type="evidence" value="ECO:0007669"/>
    <property type="project" value="UniProtKB-KW"/>
</dbReference>
<dbReference type="RefSeq" id="XP_003136319.1">
    <property type="nucleotide sequence ID" value="XM_003136271.1"/>
</dbReference>
<gene>
    <name evidence="11" type="ORF">LOAG_00731</name>
</gene>
<dbReference type="KEGG" id="loa:LOAG_00731"/>
<evidence type="ECO:0000256" key="5">
    <source>
        <dbReference type="ARBA" id="ARBA00022964"/>
    </source>
</evidence>
<evidence type="ECO:0000259" key="10">
    <source>
        <dbReference type="PROSITE" id="PS51471"/>
    </source>
</evidence>
<dbReference type="InterPro" id="IPR037151">
    <property type="entry name" value="AlkB-like_sf"/>
</dbReference>
<dbReference type="PROSITE" id="PS51471">
    <property type="entry name" value="FE2OG_OXY"/>
    <property type="match status" value="1"/>
</dbReference>
<evidence type="ECO:0000256" key="2">
    <source>
        <dbReference type="ARBA" id="ARBA00004123"/>
    </source>
</evidence>
<evidence type="ECO:0000256" key="1">
    <source>
        <dbReference type="ARBA" id="ARBA00001954"/>
    </source>
</evidence>
<evidence type="ECO:0000256" key="7">
    <source>
        <dbReference type="ARBA" id="ARBA00023004"/>
    </source>
</evidence>
<keyword evidence="5" id="KW-0223">Dioxygenase</keyword>
<dbReference type="OrthoDB" id="412814at2759"/>
<dbReference type="AlphaFoldDB" id="A0A1S0UCN0"/>
<evidence type="ECO:0000256" key="8">
    <source>
        <dbReference type="ARBA" id="ARBA00023242"/>
    </source>
</evidence>
<dbReference type="EMBL" id="JH712136">
    <property type="protein sequence ID" value="EFO27748.1"/>
    <property type="molecule type" value="Genomic_DNA"/>
</dbReference>